<gene>
    <name evidence="2" type="ORF">HP548_12490</name>
</gene>
<dbReference type="Proteomes" id="UP000577724">
    <property type="component" value="Unassembled WGS sequence"/>
</dbReference>
<accession>A0ABX2MLL7</accession>
<dbReference type="EMBL" id="JABMCC010000107">
    <property type="protein sequence ID" value="NUU54895.1"/>
    <property type="molecule type" value="Genomic_DNA"/>
</dbReference>
<protein>
    <submittedName>
        <fullName evidence="2">Uncharacterized protein</fullName>
    </submittedName>
</protein>
<feature type="region of interest" description="Disordered" evidence="1">
    <location>
        <begin position="1"/>
        <end position="26"/>
    </location>
</feature>
<proteinExistence type="predicted"/>
<evidence type="ECO:0000313" key="3">
    <source>
        <dbReference type="Proteomes" id="UP000577724"/>
    </source>
</evidence>
<keyword evidence="3" id="KW-1185">Reference proteome</keyword>
<evidence type="ECO:0000313" key="2">
    <source>
        <dbReference type="EMBL" id="NUU54895.1"/>
    </source>
</evidence>
<sequence length="92" mass="10279">MELRDSSGKSFVIGPPGQGITASGNSLKDSTRYDDIISEILRIEHMVMDNISVFLDVCSVSEPIKLKLVIISNDWFVEEQSSGNMWKLEKVC</sequence>
<evidence type="ECO:0000256" key="1">
    <source>
        <dbReference type="SAM" id="MobiDB-lite"/>
    </source>
</evidence>
<name>A0ABX2MLL7_9BACL</name>
<comment type="caution">
    <text evidence="2">The sequence shown here is derived from an EMBL/GenBank/DDBJ whole genome shotgun (WGS) entry which is preliminary data.</text>
</comment>
<organism evidence="2 3">
    <name type="scientific">Paenibacillus taichungensis</name>
    <dbReference type="NCBI Taxonomy" id="484184"/>
    <lineage>
        <taxon>Bacteria</taxon>
        <taxon>Bacillati</taxon>
        <taxon>Bacillota</taxon>
        <taxon>Bacilli</taxon>
        <taxon>Bacillales</taxon>
        <taxon>Paenibacillaceae</taxon>
        <taxon>Paenibacillus</taxon>
    </lineage>
</organism>
<reference evidence="2 3" key="1">
    <citation type="submission" date="2020-05" db="EMBL/GenBank/DDBJ databases">
        <title>Genome Sequencing of Type Strains.</title>
        <authorList>
            <person name="Lemaire J.F."/>
            <person name="Inderbitzin P."/>
            <person name="Gregorio O.A."/>
            <person name="Collins S.B."/>
            <person name="Wespe N."/>
            <person name="Knight-Connoni V."/>
        </authorList>
    </citation>
    <scope>NUCLEOTIDE SEQUENCE [LARGE SCALE GENOMIC DNA]</scope>
    <source>
        <strain evidence="2 3">DSM 19942</strain>
    </source>
</reference>